<gene>
    <name evidence="1" type="ORF">S06H3_39946</name>
</gene>
<organism evidence="1">
    <name type="scientific">marine sediment metagenome</name>
    <dbReference type="NCBI Taxonomy" id="412755"/>
    <lineage>
        <taxon>unclassified sequences</taxon>
        <taxon>metagenomes</taxon>
        <taxon>ecological metagenomes</taxon>
    </lineage>
</organism>
<comment type="caution">
    <text evidence="1">The sequence shown here is derived from an EMBL/GenBank/DDBJ whole genome shotgun (WGS) entry which is preliminary data.</text>
</comment>
<evidence type="ECO:0000313" key="1">
    <source>
        <dbReference type="EMBL" id="GAI46493.1"/>
    </source>
</evidence>
<dbReference type="EMBL" id="BARV01024477">
    <property type="protein sequence ID" value="GAI46493.1"/>
    <property type="molecule type" value="Genomic_DNA"/>
</dbReference>
<protein>
    <submittedName>
        <fullName evidence="1">Uncharacterized protein</fullName>
    </submittedName>
</protein>
<reference evidence="1" key="1">
    <citation type="journal article" date="2014" name="Front. Microbiol.">
        <title>High frequency of phylogenetically diverse reductive dehalogenase-homologous genes in deep subseafloor sedimentary metagenomes.</title>
        <authorList>
            <person name="Kawai M."/>
            <person name="Futagami T."/>
            <person name="Toyoda A."/>
            <person name="Takaki Y."/>
            <person name="Nishi S."/>
            <person name="Hori S."/>
            <person name="Arai W."/>
            <person name="Tsubouchi T."/>
            <person name="Morono Y."/>
            <person name="Uchiyama I."/>
            <person name="Ito T."/>
            <person name="Fujiyama A."/>
            <person name="Inagaki F."/>
            <person name="Takami H."/>
        </authorList>
    </citation>
    <scope>NUCLEOTIDE SEQUENCE</scope>
    <source>
        <strain evidence="1">Expedition CK06-06</strain>
    </source>
</reference>
<dbReference type="AlphaFoldDB" id="X1NSE3"/>
<accession>X1NSE3</accession>
<feature type="non-terminal residue" evidence="1">
    <location>
        <position position="1"/>
    </location>
</feature>
<name>X1NSE3_9ZZZZ</name>
<proteinExistence type="predicted"/>
<sequence>GVIPIIMGKLMDIEDWWDVTKIGSARVKLVEGAPDTVGTYFELLIQQLRRY</sequence>